<evidence type="ECO:0000256" key="1">
    <source>
        <dbReference type="SAM" id="MobiDB-lite"/>
    </source>
</evidence>
<dbReference type="AlphaFoldDB" id="A0A1E3VVP4"/>
<name>A0A1E3VVP4_9HYPH</name>
<dbReference type="SUPFAM" id="SSF53067">
    <property type="entry name" value="Actin-like ATPase domain"/>
    <property type="match status" value="2"/>
</dbReference>
<dbReference type="EMBL" id="LPWD01000451">
    <property type="protein sequence ID" value="ODR97579.1"/>
    <property type="molecule type" value="Genomic_DNA"/>
</dbReference>
<dbReference type="Pfam" id="PF00814">
    <property type="entry name" value="TsaD"/>
    <property type="match status" value="1"/>
</dbReference>
<dbReference type="RefSeq" id="WP_083238504.1">
    <property type="nucleotide sequence ID" value="NZ_LPWD01000451.1"/>
</dbReference>
<accession>A0A1E3VVP4</accession>
<proteinExistence type="predicted"/>
<gene>
    <name evidence="3" type="ORF">AUC71_04055</name>
</gene>
<evidence type="ECO:0000313" key="4">
    <source>
        <dbReference type="Proteomes" id="UP000095042"/>
    </source>
</evidence>
<dbReference type="InterPro" id="IPR022496">
    <property type="entry name" value="T6A_TsaB"/>
</dbReference>
<dbReference type="InterPro" id="IPR043129">
    <property type="entry name" value="ATPase_NBD"/>
</dbReference>
<dbReference type="GO" id="GO:0005829">
    <property type="term" value="C:cytosol"/>
    <property type="evidence" value="ECO:0007669"/>
    <property type="project" value="TreeGrafter"/>
</dbReference>
<comment type="caution">
    <text evidence="3">The sequence shown here is derived from an EMBL/GenBank/DDBJ whole genome shotgun (WGS) entry which is preliminary data.</text>
</comment>
<feature type="domain" description="Gcp-like" evidence="2">
    <location>
        <begin position="34"/>
        <end position="153"/>
    </location>
</feature>
<protein>
    <recommendedName>
        <fullName evidence="2">Gcp-like domain-containing protein</fullName>
    </recommendedName>
</protein>
<dbReference type="CDD" id="cd24032">
    <property type="entry name" value="ASKHA_NBD_TsaB"/>
    <property type="match status" value="1"/>
</dbReference>
<dbReference type="NCBIfam" id="TIGR03725">
    <property type="entry name" value="T6A_YeaZ"/>
    <property type="match status" value="1"/>
</dbReference>
<dbReference type="PANTHER" id="PTHR11735">
    <property type="entry name" value="TRNA N6-ADENOSINE THREONYLCARBAMOYLTRANSFERASE"/>
    <property type="match status" value="1"/>
</dbReference>
<dbReference type="Gene3D" id="3.30.420.40">
    <property type="match status" value="2"/>
</dbReference>
<organism evidence="3 4">
    <name type="scientific">Methyloceanibacter marginalis</name>
    <dbReference type="NCBI Taxonomy" id="1774971"/>
    <lineage>
        <taxon>Bacteria</taxon>
        <taxon>Pseudomonadati</taxon>
        <taxon>Pseudomonadota</taxon>
        <taxon>Alphaproteobacteria</taxon>
        <taxon>Hyphomicrobiales</taxon>
        <taxon>Hyphomicrobiaceae</taxon>
        <taxon>Methyloceanibacter</taxon>
    </lineage>
</organism>
<sequence>MNILALDTSMGACSAAVLCTTDSTHRLHVLQAEMARGHAEALMPMVEEVLGEAEIDACDLDLIAATTGPGSFTGVRIAIAAARGLALVTKARLYGTDSLAVMARAARLAGLEPKGPFAVAVDARRDMLYLGLYDQTGSRLEGPLLIAPDDAAGLLPATLRLAVGNGARSLCDAAVTRGRKIEIELPSLQPSVAALAEIALERGATSETVRPLYLRPPDAKPQLPPSRGTDAAHDHRHPGWLFRPHLHGRDPPQLFRKGLGRSGDGTISRFSGDALPDRLGR</sequence>
<dbReference type="Proteomes" id="UP000095042">
    <property type="component" value="Unassembled WGS sequence"/>
</dbReference>
<dbReference type="PANTHER" id="PTHR11735:SF11">
    <property type="entry name" value="TRNA THREONYLCARBAMOYLADENOSINE BIOSYNTHESIS PROTEIN TSAB"/>
    <property type="match status" value="1"/>
</dbReference>
<dbReference type="OrthoDB" id="9809995at2"/>
<dbReference type="GO" id="GO:0002949">
    <property type="term" value="P:tRNA threonylcarbamoyladenosine modification"/>
    <property type="evidence" value="ECO:0007669"/>
    <property type="project" value="InterPro"/>
</dbReference>
<evidence type="ECO:0000313" key="3">
    <source>
        <dbReference type="EMBL" id="ODR97579.1"/>
    </source>
</evidence>
<reference evidence="3 4" key="1">
    <citation type="journal article" date="2016" name="Environ. Microbiol.">
        <title>New Methyloceanibacter diversity from North Sea sediments includes methanotroph containing solely the soluble methane monooxygenase.</title>
        <authorList>
            <person name="Vekeman B."/>
            <person name="Kerckhof F.M."/>
            <person name="Cremers G."/>
            <person name="de Vos P."/>
            <person name="Vandamme P."/>
            <person name="Boon N."/>
            <person name="Op den Camp H.J."/>
            <person name="Heylen K."/>
        </authorList>
    </citation>
    <scope>NUCLEOTIDE SEQUENCE [LARGE SCALE GENOMIC DNA]</scope>
    <source>
        <strain evidence="3 4">R-67177</strain>
    </source>
</reference>
<evidence type="ECO:0000259" key="2">
    <source>
        <dbReference type="Pfam" id="PF00814"/>
    </source>
</evidence>
<keyword evidence="4" id="KW-1185">Reference proteome</keyword>
<feature type="region of interest" description="Disordered" evidence="1">
    <location>
        <begin position="209"/>
        <end position="281"/>
    </location>
</feature>
<dbReference type="InterPro" id="IPR000905">
    <property type="entry name" value="Gcp-like_dom"/>
</dbReference>